<evidence type="ECO:0000313" key="1">
    <source>
        <dbReference type="EMBL" id="OCL07010.1"/>
    </source>
</evidence>
<gene>
    <name evidence="1" type="ORF">AOQ84DRAFT_66406</name>
</gene>
<protein>
    <submittedName>
        <fullName evidence="1">Uncharacterized protein</fullName>
    </submittedName>
</protein>
<feature type="non-terminal residue" evidence="1">
    <location>
        <position position="128"/>
    </location>
</feature>
<dbReference type="AlphaFoldDB" id="A0A8E2JRJ5"/>
<reference evidence="1 2" key="1">
    <citation type="journal article" date="2016" name="Nat. Commun.">
        <title>Ectomycorrhizal ecology is imprinted in the genome of the dominant symbiotic fungus Cenococcum geophilum.</title>
        <authorList>
            <consortium name="DOE Joint Genome Institute"/>
            <person name="Peter M."/>
            <person name="Kohler A."/>
            <person name="Ohm R.A."/>
            <person name="Kuo A."/>
            <person name="Krutzmann J."/>
            <person name="Morin E."/>
            <person name="Arend M."/>
            <person name="Barry K.W."/>
            <person name="Binder M."/>
            <person name="Choi C."/>
            <person name="Clum A."/>
            <person name="Copeland A."/>
            <person name="Grisel N."/>
            <person name="Haridas S."/>
            <person name="Kipfer T."/>
            <person name="LaButti K."/>
            <person name="Lindquist E."/>
            <person name="Lipzen A."/>
            <person name="Maire R."/>
            <person name="Meier B."/>
            <person name="Mihaltcheva S."/>
            <person name="Molinier V."/>
            <person name="Murat C."/>
            <person name="Poggeler S."/>
            <person name="Quandt C.A."/>
            <person name="Sperisen C."/>
            <person name="Tritt A."/>
            <person name="Tisserant E."/>
            <person name="Crous P.W."/>
            <person name="Henrissat B."/>
            <person name="Nehls U."/>
            <person name="Egli S."/>
            <person name="Spatafora J.W."/>
            <person name="Grigoriev I.V."/>
            <person name="Martin F.M."/>
        </authorList>
    </citation>
    <scope>NUCLEOTIDE SEQUENCE [LARGE SCALE GENOMIC DNA]</scope>
    <source>
        <strain evidence="1 2">CBS 207.34</strain>
    </source>
</reference>
<evidence type="ECO:0000313" key="2">
    <source>
        <dbReference type="Proteomes" id="UP000250140"/>
    </source>
</evidence>
<keyword evidence="2" id="KW-1185">Reference proteome</keyword>
<accession>A0A8E2JRJ5</accession>
<dbReference type="EMBL" id="KV749935">
    <property type="protein sequence ID" value="OCL07010.1"/>
    <property type="molecule type" value="Genomic_DNA"/>
</dbReference>
<sequence length="128" mass="14493">MRDQYIGRLQAIKPGVASYVAGFPVVGQAFPSPAGIHSAESWWVSVMLTRLNGTVRARDHTSEYTGSKKRQDGELSMWPYAVFAAFWSMGTRIILIQTSRIIKLVHFVYNVNRAPNYCGFQKYCENLN</sequence>
<organism evidence="1 2">
    <name type="scientific">Glonium stellatum</name>
    <dbReference type="NCBI Taxonomy" id="574774"/>
    <lineage>
        <taxon>Eukaryota</taxon>
        <taxon>Fungi</taxon>
        <taxon>Dikarya</taxon>
        <taxon>Ascomycota</taxon>
        <taxon>Pezizomycotina</taxon>
        <taxon>Dothideomycetes</taxon>
        <taxon>Pleosporomycetidae</taxon>
        <taxon>Gloniales</taxon>
        <taxon>Gloniaceae</taxon>
        <taxon>Glonium</taxon>
    </lineage>
</organism>
<name>A0A8E2JRJ5_9PEZI</name>
<dbReference type="Proteomes" id="UP000250140">
    <property type="component" value="Unassembled WGS sequence"/>
</dbReference>
<proteinExistence type="predicted"/>
<dbReference type="OrthoDB" id="5356630at2759"/>